<evidence type="ECO:0000313" key="1">
    <source>
        <dbReference type="EMBL" id="MFB6491497.1"/>
    </source>
</evidence>
<name>A0ACC6V3J5_9CREN</name>
<evidence type="ECO:0000313" key="2">
    <source>
        <dbReference type="Proteomes" id="UP000033636"/>
    </source>
</evidence>
<protein>
    <submittedName>
        <fullName evidence="1">MFS transporter</fullName>
    </submittedName>
</protein>
<organism evidence="1 2">
    <name type="scientific">Thermoproteus sp. AZ2</name>
    <dbReference type="NCBI Taxonomy" id="1609232"/>
    <lineage>
        <taxon>Archaea</taxon>
        <taxon>Thermoproteota</taxon>
        <taxon>Thermoprotei</taxon>
        <taxon>Thermoproteales</taxon>
        <taxon>Thermoproteaceae</taxon>
        <taxon>Thermoproteus</taxon>
    </lineage>
</organism>
<reference evidence="1" key="1">
    <citation type="submission" date="2024-07" db="EMBL/GenBank/DDBJ databases">
        <title>Metagenome and Metagenome-Assembled Genomes of Archaea from a hot spring from the geothermal field of Los Azufres, Mexico.</title>
        <authorList>
            <person name="Marin-Paredes R."/>
            <person name="Martinez-Romero E."/>
            <person name="Servin-Garciduenas L.E."/>
        </authorList>
    </citation>
    <scope>NUCLEOTIDE SEQUENCE</scope>
</reference>
<proteinExistence type="predicted"/>
<dbReference type="Proteomes" id="UP000033636">
    <property type="component" value="Unassembled WGS sequence"/>
</dbReference>
<sequence length="363" mass="37801">MFSRDEALLIAASSIGGVLWGMNQVVLSLYLYSLGLSPARVGLLITAQTFIGAALSLILSALGDAYGRVKFVVLNRAISAAGLAVLASGNPYGVLLLTFMSGGALVSALMAEKAADLDRDMSVSSAANTALSVVGSIIAGVLTLRGSIIAEIPIVAASAALVAAVRESYRGTGEISFKIESFPKVARLSINALIGMGAGILLPMLSLWFYLRFGVNQAELGPVFAASNAALALATLAAPRLSRLWGRARAIVYTQSLGVLFLVLMPLVPTYSAAAAIYIARNAAMNMATPLFSSFVAGLIPEHERARGYAMIGFLDALPRAVGPSISGYLYGLGMLSLPFYITASLYAAATVGFYYFFGRGSA</sequence>
<dbReference type="EMBL" id="JZWT02000039">
    <property type="protein sequence ID" value="MFB6491497.1"/>
    <property type="molecule type" value="Genomic_DNA"/>
</dbReference>
<comment type="caution">
    <text evidence="1">The sequence shown here is derived from an EMBL/GenBank/DDBJ whole genome shotgun (WGS) entry which is preliminary data.</text>
</comment>
<gene>
    <name evidence="1" type="ORF">TU35_009765</name>
</gene>
<accession>A0ACC6V3J5</accession>